<dbReference type="AlphaFoldDB" id="A0A0B1RY09"/>
<evidence type="ECO:0000256" key="3">
    <source>
        <dbReference type="ARBA" id="ARBA00022833"/>
    </source>
</evidence>
<sequence>LDFYFGHKSFLQIFEHPFAYQVLNRKVEEFCSHCMRAPHKGEKLSKCAACDFVRYCSKDCQRLAWKVHRPECRRLKAVVNIVLV</sequence>
<protein>
    <submittedName>
        <fullName evidence="6">MYND finger</fullName>
    </submittedName>
</protein>
<evidence type="ECO:0000259" key="5">
    <source>
        <dbReference type="PROSITE" id="PS50865"/>
    </source>
</evidence>
<dbReference type="OrthoDB" id="265717at2759"/>
<evidence type="ECO:0000256" key="2">
    <source>
        <dbReference type="ARBA" id="ARBA00022771"/>
    </source>
</evidence>
<reference evidence="6 7" key="1">
    <citation type="submission" date="2014-03" db="EMBL/GenBank/DDBJ databases">
        <title>Draft genome of the hookworm Oesophagostomum dentatum.</title>
        <authorList>
            <person name="Mitreva M."/>
        </authorList>
    </citation>
    <scope>NUCLEOTIDE SEQUENCE [LARGE SCALE GENOMIC DNA]</scope>
    <source>
        <strain evidence="6 7">OD-Hann</strain>
    </source>
</reference>
<dbReference type="Pfam" id="PF01753">
    <property type="entry name" value="zf-MYND"/>
    <property type="match status" value="1"/>
</dbReference>
<proteinExistence type="predicted"/>
<dbReference type="SUPFAM" id="SSF144232">
    <property type="entry name" value="HIT/MYND zinc finger-like"/>
    <property type="match status" value="1"/>
</dbReference>
<feature type="domain" description="MYND-type" evidence="5">
    <location>
        <begin position="31"/>
        <end position="72"/>
    </location>
</feature>
<organism evidence="6 7">
    <name type="scientific">Oesophagostomum dentatum</name>
    <name type="common">Nodular worm</name>
    <dbReference type="NCBI Taxonomy" id="61180"/>
    <lineage>
        <taxon>Eukaryota</taxon>
        <taxon>Metazoa</taxon>
        <taxon>Ecdysozoa</taxon>
        <taxon>Nematoda</taxon>
        <taxon>Chromadorea</taxon>
        <taxon>Rhabditida</taxon>
        <taxon>Rhabditina</taxon>
        <taxon>Rhabditomorpha</taxon>
        <taxon>Strongyloidea</taxon>
        <taxon>Strongylidae</taxon>
        <taxon>Oesophagostomum</taxon>
    </lineage>
</organism>
<evidence type="ECO:0000313" key="6">
    <source>
        <dbReference type="EMBL" id="KHJ76082.1"/>
    </source>
</evidence>
<evidence type="ECO:0000256" key="1">
    <source>
        <dbReference type="ARBA" id="ARBA00022723"/>
    </source>
</evidence>
<evidence type="ECO:0000256" key="4">
    <source>
        <dbReference type="PROSITE-ProRule" id="PRU00134"/>
    </source>
</evidence>
<keyword evidence="7" id="KW-1185">Reference proteome</keyword>
<evidence type="ECO:0000313" key="7">
    <source>
        <dbReference type="Proteomes" id="UP000053660"/>
    </source>
</evidence>
<dbReference type="PROSITE" id="PS01360">
    <property type="entry name" value="ZF_MYND_1"/>
    <property type="match status" value="1"/>
</dbReference>
<dbReference type="Proteomes" id="UP000053660">
    <property type="component" value="Unassembled WGS sequence"/>
</dbReference>
<feature type="non-terminal residue" evidence="6">
    <location>
        <position position="1"/>
    </location>
</feature>
<keyword evidence="2 4" id="KW-0863">Zinc-finger</keyword>
<accession>A0A0B1RY09</accession>
<dbReference type="Gene3D" id="6.10.140.2220">
    <property type="match status" value="1"/>
</dbReference>
<name>A0A0B1RY09_OESDE</name>
<keyword evidence="3" id="KW-0862">Zinc</keyword>
<dbReference type="InterPro" id="IPR002893">
    <property type="entry name" value="Znf_MYND"/>
</dbReference>
<keyword evidence="1" id="KW-0479">Metal-binding</keyword>
<gene>
    <name evidence="6" type="ORF">OESDEN_24299</name>
</gene>
<dbReference type="GO" id="GO:0008270">
    <property type="term" value="F:zinc ion binding"/>
    <property type="evidence" value="ECO:0007669"/>
    <property type="project" value="UniProtKB-KW"/>
</dbReference>
<dbReference type="PROSITE" id="PS50865">
    <property type="entry name" value="ZF_MYND_2"/>
    <property type="match status" value="1"/>
</dbReference>
<dbReference type="EMBL" id="KN612109">
    <property type="protein sequence ID" value="KHJ76082.1"/>
    <property type="molecule type" value="Genomic_DNA"/>
</dbReference>